<dbReference type="Proteomes" id="UP001201812">
    <property type="component" value="Unassembled WGS sequence"/>
</dbReference>
<dbReference type="InterPro" id="IPR018181">
    <property type="entry name" value="Heat_shock_70_CS"/>
</dbReference>
<evidence type="ECO:0000256" key="4">
    <source>
        <dbReference type="SAM" id="MobiDB-lite"/>
    </source>
</evidence>
<organism evidence="5 6">
    <name type="scientific">Ditylenchus destructor</name>
    <dbReference type="NCBI Taxonomy" id="166010"/>
    <lineage>
        <taxon>Eukaryota</taxon>
        <taxon>Metazoa</taxon>
        <taxon>Ecdysozoa</taxon>
        <taxon>Nematoda</taxon>
        <taxon>Chromadorea</taxon>
        <taxon>Rhabditida</taxon>
        <taxon>Tylenchina</taxon>
        <taxon>Tylenchomorpha</taxon>
        <taxon>Sphaerularioidea</taxon>
        <taxon>Anguinidae</taxon>
        <taxon>Anguininae</taxon>
        <taxon>Ditylenchus</taxon>
    </lineage>
</organism>
<dbReference type="GO" id="GO:0005634">
    <property type="term" value="C:nucleus"/>
    <property type="evidence" value="ECO:0007669"/>
    <property type="project" value="TreeGrafter"/>
</dbReference>
<dbReference type="Gene3D" id="3.90.640.10">
    <property type="entry name" value="Actin, Chain A, domain 4"/>
    <property type="match status" value="1"/>
</dbReference>
<dbReference type="EMBL" id="JAKKPZ010000026">
    <property type="protein sequence ID" value="KAI1710338.1"/>
    <property type="molecule type" value="Genomic_DNA"/>
</dbReference>
<dbReference type="FunFam" id="3.30.30.30:FF:000002">
    <property type="entry name" value="Heat shock 70 kDa protein 4"/>
    <property type="match status" value="1"/>
</dbReference>
<comment type="similarity">
    <text evidence="1">Belongs to the heat shock protein 70 family.</text>
</comment>
<feature type="compositionally biased region" description="Low complexity" evidence="4">
    <location>
        <begin position="540"/>
        <end position="551"/>
    </location>
</feature>
<feature type="region of interest" description="Disordered" evidence="4">
    <location>
        <begin position="524"/>
        <end position="576"/>
    </location>
</feature>
<dbReference type="GO" id="GO:0005524">
    <property type="term" value="F:ATP binding"/>
    <property type="evidence" value="ECO:0007669"/>
    <property type="project" value="UniProtKB-KW"/>
</dbReference>
<dbReference type="GO" id="GO:0005829">
    <property type="term" value="C:cytosol"/>
    <property type="evidence" value="ECO:0007669"/>
    <property type="project" value="TreeGrafter"/>
</dbReference>
<evidence type="ECO:0000256" key="2">
    <source>
        <dbReference type="ARBA" id="ARBA00022741"/>
    </source>
</evidence>
<keyword evidence="6" id="KW-1185">Reference proteome</keyword>
<dbReference type="PANTHER" id="PTHR45639:SF4">
    <property type="entry name" value="HSC70CB, ISOFORM G"/>
    <property type="match status" value="1"/>
</dbReference>
<keyword evidence="3" id="KW-0067">ATP-binding</keyword>
<dbReference type="FunFam" id="1.20.1270.10:FF:000002">
    <property type="entry name" value="Heat shock 70 kDa protein 4"/>
    <property type="match status" value="1"/>
</dbReference>
<proteinExistence type="inferred from homology"/>
<dbReference type="SUPFAM" id="SSF100934">
    <property type="entry name" value="Heat shock protein 70kD (HSP70), C-terminal subdomain"/>
    <property type="match status" value="1"/>
</dbReference>
<dbReference type="InterPro" id="IPR013126">
    <property type="entry name" value="Hsp_70_fam"/>
</dbReference>
<dbReference type="Gene3D" id="3.30.30.30">
    <property type="match status" value="1"/>
</dbReference>
<accession>A0AAD4N0H6</accession>
<evidence type="ECO:0000313" key="6">
    <source>
        <dbReference type="Proteomes" id="UP001201812"/>
    </source>
</evidence>
<dbReference type="FunFam" id="3.90.640.10:FF:000004">
    <property type="entry name" value="Heat shock 70 kDa protein 4"/>
    <property type="match status" value="1"/>
</dbReference>
<dbReference type="FunFam" id="3.30.420.40:FF:000171">
    <property type="entry name" value="Heat shock 70 kDa protein 4"/>
    <property type="match status" value="2"/>
</dbReference>
<dbReference type="GO" id="GO:0140662">
    <property type="term" value="F:ATP-dependent protein folding chaperone"/>
    <property type="evidence" value="ECO:0007669"/>
    <property type="project" value="InterPro"/>
</dbReference>
<evidence type="ECO:0000256" key="1">
    <source>
        <dbReference type="ARBA" id="ARBA00007381"/>
    </source>
</evidence>
<evidence type="ECO:0000256" key="3">
    <source>
        <dbReference type="ARBA" id="ARBA00022840"/>
    </source>
</evidence>
<feature type="compositionally biased region" description="Basic and acidic residues" evidence="4">
    <location>
        <begin position="524"/>
        <end position="539"/>
    </location>
</feature>
<dbReference type="Gene3D" id="3.30.420.40">
    <property type="match status" value="2"/>
</dbReference>
<keyword evidence="2" id="KW-0547">Nucleotide-binding</keyword>
<dbReference type="AlphaFoldDB" id="A0AAD4N0H6"/>
<protein>
    <submittedName>
        <fullName evidence="5">Hsp70 protein domain-containing protein</fullName>
    </submittedName>
</protein>
<dbReference type="GO" id="GO:0006950">
    <property type="term" value="P:response to stress"/>
    <property type="evidence" value="ECO:0007669"/>
    <property type="project" value="UniProtKB-ARBA"/>
</dbReference>
<dbReference type="PROSITE" id="PS01036">
    <property type="entry name" value="HSP70_3"/>
    <property type="match status" value="1"/>
</dbReference>
<dbReference type="SUPFAM" id="SSF53067">
    <property type="entry name" value="Actin-like ATPase domain"/>
    <property type="match status" value="2"/>
</dbReference>
<dbReference type="Gene3D" id="1.20.1270.10">
    <property type="match status" value="1"/>
</dbReference>
<comment type="caution">
    <text evidence="5">The sequence shown here is derived from an EMBL/GenBank/DDBJ whole genome shotgun (WGS) entry which is preliminary data.</text>
</comment>
<sequence length="576" mass="64691">MPVVGYDFGNLNGYIAVARQGGIDVLTNDYSLHATPSCVSFGRNIRTMGMGARQQVNTNFKNTVINFKHLLGRKFSDPITQLYKKFVPCEVVQLPDDGIGLKVEYLGETKIFTPEQVTAAFLVKLKQITENNLGQPDNECVVSVPYFFSDDQRRALLAAGKIAGINLLKIVNENTAIGIAYGFYKGAQLPAEKDAPKLVAFVDVGHSCVQASIMAFNDHKVEVIGAAHDLTVGGLFFDDLIREHFHKEFQTKFKIDAQKKPRAWLRLLDECEKLKKQMSANQTEIPLAIECFVDDKDVAGKMKRAFFEELAEPLFQKVRDMLQSLMDSSGVKKEDIADVELIGGSSRVPFIRQIVANFFNKEPKTTMNLDDAVARGACMQCAIISPSFQVKEFHIKDSQDPVVEQVPPINVDEFIAQEKEMQARDLDHKMTADAKNALEEYCYGMRDKLTGDLAEFVTGEEVIQFQSLLEKMEQWLYEDGEDATRQEYEDKLNDLVGTIEAPIRKRQKELEEKQRKKREAEFLKEAEAKKRQREAEEAAKAAAAKEAAVDGAAEETAEKMETGEEAVVEENKAEQK</sequence>
<dbReference type="Pfam" id="PF00012">
    <property type="entry name" value="HSP70"/>
    <property type="match status" value="2"/>
</dbReference>
<evidence type="ECO:0000313" key="5">
    <source>
        <dbReference type="EMBL" id="KAI1710338.1"/>
    </source>
</evidence>
<name>A0AAD4N0H6_9BILA</name>
<dbReference type="InterPro" id="IPR029048">
    <property type="entry name" value="HSP70_C_sf"/>
</dbReference>
<reference evidence="5" key="1">
    <citation type="submission" date="2022-01" db="EMBL/GenBank/DDBJ databases">
        <title>Genome Sequence Resource for Two Populations of Ditylenchus destructor, the Migratory Endoparasitic Phytonematode.</title>
        <authorList>
            <person name="Zhang H."/>
            <person name="Lin R."/>
            <person name="Xie B."/>
        </authorList>
    </citation>
    <scope>NUCLEOTIDE SEQUENCE</scope>
    <source>
        <strain evidence="5">BazhouSP</strain>
    </source>
</reference>
<dbReference type="PANTHER" id="PTHR45639">
    <property type="entry name" value="HSC70CB, ISOFORM G-RELATED"/>
    <property type="match status" value="1"/>
</dbReference>
<gene>
    <name evidence="5" type="ORF">DdX_10696</name>
</gene>
<dbReference type="InterPro" id="IPR043129">
    <property type="entry name" value="ATPase_NBD"/>
</dbReference>
<dbReference type="PRINTS" id="PR00301">
    <property type="entry name" value="HEATSHOCK70"/>
</dbReference>